<dbReference type="KEGG" id="shaw:CEB94_09205"/>
<sequence>MVDFRTSPDAVGLTAAAADGFIVGGRPFGGEVRLAANPGSASRARAAYGERRLVVLVREGAWGVWDFDPEPAARRAFRGLRVTCGRGPRKPAAGATS</sequence>
<dbReference type="PANTHER" id="PTHR41913:SF1">
    <property type="entry name" value="DUF1684 DOMAIN-CONTAINING PROTEIN"/>
    <property type="match status" value="1"/>
</dbReference>
<organism evidence="1 2">
    <name type="scientific">Streptomyces hawaiiensis</name>
    <dbReference type="NCBI Taxonomy" id="67305"/>
    <lineage>
        <taxon>Bacteria</taxon>
        <taxon>Bacillati</taxon>
        <taxon>Actinomycetota</taxon>
        <taxon>Actinomycetes</taxon>
        <taxon>Kitasatosporales</taxon>
        <taxon>Streptomycetaceae</taxon>
        <taxon>Streptomyces</taxon>
    </lineage>
</organism>
<gene>
    <name evidence="1" type="ORF">CEB94_09205</name>
</gene>
<evidence type="ECO:0000313" key="1">
    <source>
        <dbReference type="EMBL" id="QCD55011.1"/>
    </source>
</evidence>
<dbReference type="Proteomes" id="UP000495940">
    <property type="component" value="Chromosome"/>
</dbReference>
<name>A0A6G5RB18_9ACTN</name>
<dbReference type="EMBL" id="CP021978">
    <property type="protein sequence ID" value="QCD55011.1"/>
    <property type="molecule type" value="Genomic_DNA"/>
</dbReference>
<dbReference type="RefSeq" id="WP_175431676.1">
    <property type="nucleotide sequence ID" value="NZ_CP021978.1"/>
</dbReference>
<reference evidence="1 2" key="1">
    <citation type="submission" date="2017-06" db="EMBL/GenBank/DDBJ databases">
        <title>Complete Genome Sequence of Streptomyces hawaiiensis NRRL 15010 and insights into acyldepsipeptides biosynthesis.</title>
        <authorList>
            <person name="Mariita R.M."/>
            <person name="Sello J.K."/>
        </authorList>
    </citation>
    <scope>NUCLEOTIDE SEQUENCE [LARGE SCALE GENOMIC DNA]</scope>
    <source>
        <strain evidence="1 2">ATCC 12236</strain>
    </source>
</reference>
<dbReference type="InterPro" id="IPR012467">
    <property type="entry name" value="DUF1684"/>
</dbReference>
<evidence type="ECO:0000313" key="2">
    <source>
        <dbReference type="Proteomes" id="UP000495940"/>
    </source>
</evidence>
<accession>A0A6G5RB18</accession>
<protein>
    <submittedName>
        <fullName evidence="1">Uncharacterized protein</fullName>
    </submittedName>
</protein>
<proteinExistence type="predicted"/>
<dbReference type="PANTHER" id="PTHR41913">
    <property type="entry name" value="DUF1684 DOMAIN-CONTAINING PROTEIN"/>
    <property type="match status" value="1"/>
</dbReference>
<dbReference type="AlphaFoldDB" id="A0A6G5RB18"/>
<keyword evidence="2" id="KW-1185">Reference proteome</keyword>